<dbReference type="InterPro" id="IPR015655">
    <property type="entry name" value="PP2C"/>
</dbReference>
<dbReference type="CDD" id="cd00143">
    <property type="entry name" value="PP2Cc"/>
    <property type="match status" value="1"/>
</dbReference>
<evidence type="ECO:0000256" key="9">
    <source>
        <dbReference type="RuleBase" id="RU003465"/>
    </source>
</evidence>
<evidence type="ECO:0000313" key="11">
    <source>
        <dbReference type="EMBL" id="KDO46747.1"/>
    </source>
</evidence>
<dbReference type="Proteomes" id="UP000027120">
    <property type="component" value="Unassembled WGS sequence"/>
</dbReference>
<keyword evidence="6" id="KW-0460">Magnesium</keyword>
<comment type="cofactor">
    <cofactor evidence="2">
        <name>Mg(2+)</name>
        <dbReference type="ChEBI" id="CHEBI:18420"/>
    </cofactor>
</comment>
<sequence length="270" mass="29637">MMLVKKDKNGCRREMRQLGVIRTKNNNARRNKRLQIWRLSAKNKETVMSLSLSLTSSSSSSSSSENYDVLEKKARTNTVTCLSHGTMSVIGRRKEMEDAVRVELGCMGGGGGGDGDGDDDDDQKKYDFFGVYDGHGGARVAEACKERMHEVLVEVIAGEEYGEKNIEWERVMEGCFGKMDEEVNRGRLREEMVGSTAVVAVVGKEELVVANCGDSRAVLSRGGVVVPLSVDHKPDRHDELIRVEAAGGRVINWNGPRILGVLATSRSIGM</sequence>
<evidence type="ECO:0000313" key="12">
    <source>
        <dbReference type="Proteomes" id="UP000027120"/>
    </source>
</evidence>
<evidence type="ECO:0000256" key="3">
    <source>
        <dbReference type="ARBA" id="ARBA00013081"/>
    </source>
</evidence>
<name>A0A067E6A5_CITSI</name>
<reference evidence="11 12" key="1">
    <citation type="submission" date="2014-04" db="EMBL/GenBank/DDBJ databases">
        <authorList>
            <consortium name="International Citrus Genome Consortium"/>
            <person name="Gmitter F."/>
            <person name="Chen C."/>
            <person name="Farmerie W."/>
            <person name="Harkins T."/>
            <person name="Desany B."/>
            <person name="Mohiuddin M."/>
            <person name="Kodira C."/>
            <person name="Borodovsky M."/>
            <person name="Lomsadze A."/>
            <person name="Burns P."/>
            <person name="Jenkins J."/>
            <person name="Prochnik S."/>
            <person name="Shu S."/>
            <person name="Chapman J."/>
            <person name="Pitluck S."/>
            <person name="Schmutz J."/>
            <person name="Rokhsar D."/>
        </authorList>
    </citation>
    <scope>NUCLEOTIDE SEQUENCE</scope>
</reference>
<organism evidence="11 12">
    <name type="scientific">Citrus sinensis</name>
    <name type="common">Sweet orange</name>
    <name type="synonym">Citrus aurantium var. sinensis</name>
    <dbReference type="NCBI Taxonomy" id="2711"/>
    <lineage>
        <taxon>Eukaryota</taxon>
        <taxon>Viridiplantae</taxon>
        <taxon>Streptophyta</taxon>
        <taxon>Embryophyta</taxon>
        <taxon>Tracheophyta</taxon>
        <taxon>Spermatophyta</taxon>
        <taxon>Magnoliopsida</taxon>
        <taxon>eudicotyledons</taxon>
        <taxon>Gunneridae</taxon>
        <taxon>Pentapetalae</taxon>
        <taxon>rosids</taxon>
        <taxon>malvids</taxon>
        <taxon>Sapindales</taxon>
        <taxon>Rutaceae</taxon>
        <taxon>Aurantioideae</taxon>
        <taxon>Citrus</taxon>
    </lineage>
</organism>
<comment type="cofactor">
    <cofactor evidence="1">
        <name>Mn(2+)</name>
        <dbReference type="ChEBI" id="CHEBI:29035"/>
    </cofactor>
</comment>
<dbReference type="Gene3D" id="3.60.40.10">
    <property type="entry name" value="PPM-type phosphatase domain"/>
    <property type="match status" value="1"/>
</dbReference>
<dbReference type="SMART" id="SM00332">
    <property type="entry name" value="PP2Cc"/>
    <property type="match status" value="1"/>
</dbReference>
<dbReference type="PROSITE" id="PS51746">
    <property type="entry name" value="PPM_2"/>
    <property type="match status" value="1"/>
</dbReference>
<keyword evidence="5 9" id="KW-0378">Hydrolase</keyword>
<dbReference type="InterPro" id="IPR001932">
    <property type="entry name" value="PPM-type_phosphatase-like_dom"/>
</dbReference>
<dbReference type="InterPro" id="IPR036457">
    <property type="entry name" value="PPM-type-like_dom_sf"/>
</dbReference>
<accession>A0A067E6A5</accession>
<dbReference type="Pfam" id="PF00481">
    <property type="entry name" value="PP2C"/>
    <property type="match status" value="1"/>
</dbReference>
<gene>
    <name evidence="11" type="ORF">CISIN_1g017373mg</name>
</gene>
<dbReference type="SUPFAM" id="SSF81606">
    <property type="entry name" value="PP2C-like"/>
    <property type="match status" value="1"/>
</dbReference>
<dbReference type="AlphaFoldDB" id="A0A067E6A5"/>
<dbReference type="SMR" id="A0A067E6A5"/>
<dbReference type="InterPro" id="IPR000222">
    <property type="entry name" value="PP2C_BS"/>
</dbReference>
<evidence type="ECO:0000256" key="5">
    <source>
        <dbReference type="ARBA" id="ARBA00022801"/>
    </source>
</evidence>
<evidence type="ECO:0000256" key="4">
    <source>
        <dbReference type="ARBA" id="ARBA00022723"/>
    </source>
</evidence>
<keyword evidence="7 9" id="KW-0904">Protein phosphatase</keyword>
<comment type="similarity">
    <text evidence="9">Belongs to the PP2C family.</text>
</comment>
<dbReference type="EMBL" id="KK785200">
    <property type="protein sequence ID" value="KDO46747.1"/>
    <property type="molecule type" value="Genomic_DNA"/>
</dbReference>
<keyword evidence="4" id="KW-0479">Metal-binding</keyword>
<evidence type="ECO:0000256" key="6">
    <source>
        <dbReference type="ARBA" id="ARBA00022842"/>
    </source>
</evidence>
<dbReference type="GO" id="GO:0004722">
    <property type="term" value="F:protein serine/threonine phosphatase activity"/>
    <property type="evidence" value="ECO:0007669"/>
    <property type="project" value="UniProtKB-EC"/>
</dbReference>
<evidence type="ECO:0000256" key="2">
    <source>
        <dbReference type="ARBA" id="ARBA00001946"/>
    </source>
</evidence>
<feature type="domain" description="PPM-type phosphatase" evidence="10">
    <location>
        <begin position="83"/>
        <end position="270"/>
    </location>
</feature>
<dbReference type="PANTHER" id="PTHR47992">
    <property type="entry name" value="PROTEIN PHOSPHATASE"/>
    <property type="match status" value="1"/>
</dbReference>
<evidence type="ECO:0000256" key="8">
    <source>
        <dbReference type="ARBA" id="ARBA00023211"/>
    </source>
</evidence>
<evidence type="ECO:0000259" key="10">
    <source>
        <dbReference type="PROSITE" id="PS51746"/>
    </source>
</evidence>
<dbReference type="PROSITE" id="PS01032">
    <property type="entry name" value="PPM_1"/>
    <property type="match status" value="1"/>
</dbReference>
<proteinExistence type="inferred from homology"/>
<evidence type="ECO:0000256" key="7">
    <source>
        <dbReference type="ARBA" id="ARBA00022912"/>
    </source>
</evidence>
<protein>
    <recommendedName>
        <fullName evidence="3">protein-serine/threonine phosphatase</fullName>
        <ecNumber evidence="3">3.1.3.16</ecNumber>
    </recommendedName>
</protein>
<dbReference type="EC" id="3.1.3.16" evidence="3"/>
<evidence type="ECO:0000256" key="1">
    <source>
        <dbReference type="ARBA" id="ARBA00001936"/>
    </source>
</evidence>
<keyword evidence="12" id="KW-1185">Reference proteome</keyword>
<dbReference type="GO" id="GO:0046872">
    <property type="term" value="F:metal ion binding"/>
    <property type="evidence" value="ECO:0007669"/>
    <property type="project" value="UniProtKB-KW"/>
</dbReference>
<keyword evidence="8" id="KW-0464">Manganese</keyword>